<sequence length="144" mass="15533">MLLKSAIFILFVAASGVIALPLNSHNDAKGILAGTECNDIDEIVSNDPCQPFCTCTDGKVFCAELYCSRDNLPQGQNCRKVPTNGKCCPSYLCMTDSGVGELHYPLPQLFLPPELGLTGPYVAVPEPKNGKTDDRKSKLKSLII</sequence>
<dbReference type="OrthoDB" id="10068079at2759"/>
<proteinExistence type="predicted"/>
<keyword evidence="1" id="KW-0732">Signal</keyword>
<evidence type="ECO:0000256" key="1">
    <source>
        <dbReference type="SAM" id="SignalP"/>
    </source>
</evidence>
<dbReference type="EMBL" id="MTYJ01000187">
    <property type="protein sequence ID" value="OWA50282.1"/>
    <property type="molecule type" value="Genomic_DNA"/>
</dbReference>
<protein>
    <recommendedName>
        <fullName evidence="4">VWFC domain-containing protein</fullName>
    </recommendedName>
</protein>
<evidence type="ECO:0000313" key="3">
    <source>
        <dbReference type="Proteomes" id="UP000192578"/>
    </source>
</evidence>
<name>A0A9X6N9G2_HYPEX</name>
<organism evidence="2 3">
    <name type="scientific">Hypsibius exemplaris</name>
    <name type="common">Freshwater tardigrade</name>
    <dbReference type="NCBI Taxonomy" id="2072580"/>
    <lineage>
        <taxon>Eukaryota</taxon>
        <taxon>Metazoa</taxon>
        <taxon>Ecdysozoa</taxon>
        <taxon>Tardigrada</taxon>
        <taxon>Eutardigrada</taxon>
        <taxon>Parachela</taxon>
        <taxon>Hypsibioidea</taxon>
        <taxon>Hypsibiidae</taxon>
        <taxon>Hypsibius</taxon>
    </lineage>
</organism>
<gene>
    <name evidence="2" type="ORF">BV898_14804</name>
</gene>
<evidence type="ECO:0000313" key="2">
    <source>
        <dbReference type="EMBL" id="OWA50282.1"/>
    </source>
</evidence>
<accession>A0A9X6N9G2</accession>
<dbReference type="Proteomes" id="UP000192578">
    <property type="component" value="Unassembled WGS sequence"/>
</dbReference>
<reference evidence="3" key="1">
    <citation type="submission" date="2017-01" db="EMBL/GenBank/DDBJ databases">
        <title>Comparative genomics of anhydrobiosis in the tardigrade Hypsibius dujardini.</title>
        <authorList>
            <person name="Yoshida Y."/>
            <person name="Koutsovoulos G."/>
            <person name="Laetsch D."/>
            <person name="Stevens L."/>
            <person name="Kumar S."/>
            <person name="Horikawa D."/>
            <person name="Ishino K."/>
            <person name="Komine S."/>
            <person name="Tomita M."/>
            <person name="Blaxter M."/>
            <person name="Arakawa K."/>
        </authorList>
    </citation>
    <scope>NUCLEOTIDE SEQUENCE [LARGE SCALE GENOMIC DNA]</scope>
    <source>
        <strain evidence="3">Z151</strain>
    </source>
</reference>
<comment type="caution">
    <text evidence="2">The sequence shown here is derived from an EMBL/GenBank/DDBJ whole genome shotgun (WGS) entry which is preliminary data.</text>
</comment>
<feature type="chain" id="PRO_5040953163" description="VWFC domain-containing protein" evidence="1">
    <location>
        <begin position="20"/>
        <end position="144"/>
    </location>
</feature>
<feature type="signal peptide" evidence="1">
    <location>
        <begin position="1"/>
        <end position="19"/>
    </location>
</feature>
<dbReference type="AlphaFoldDB" id="A0A9X6N9G2"/>
<keyword evidence="3" id="KW-1185">Reference proteome</keyword>
<evidence type="ECO:0008006" key="4">
    <source>
        <dbReference type="Google" id="ProtNLM"/>
    </source>
</evidence>